<reference evidence="6 7" key="1">
    <citation type="submission" date="2018-07" db="EMBL/GenBank/DDBJ databases">
        <title>Leeuwenhoekiella genomics.</title>
        <authorList>
            <person name="Tahon G."/>
            <person name="Willems A."/>
        </authorList>
    </citation>
    <scope>NUCLEOTIDE SEQUENCE [LARGE SCALE GENOMIC DNA]</scope>
    <source>
        <strain evidence="6 7">LMG 22550</strain>
    </source>
</reference>
<organism evidence="6 7">
    <name type="scientific">Leeuwenhoekiella aequorea</name>
    <dbReference type="NCBI Taxonomy" id="283736"/>
    <lineage>
        <taxon>Bacteria</taxon>
        <taxon>Pseudomonadati</taxon>
        <taxon>Bacteroidota</taxon>
        <taxon>Flavobacteriia</taxon>
        <taxon>Flavobacteriales</taxon>
        <taxon>Flavobacteriaceae</taxon>
        <taxon>Leeuwenhoekiella</taxon>
    </lineage>
</organism>
<evidence type="ECO:0000313" key="7">
    <source>
        <dbReference type="Proteomes" id="UP000289238"/>
    </source>
</evidence>
<dbReference type="Pfam" id="PF09685">
    <property type="entry name" value="MamF_MmsF"/>
    <property type="match status" value="1"/>
</dbReference>
<name>A0A4Q0PA31_9FLAO</name>
<dbReference type="EMBL" id="QOVM01000002">
    <property type="protein sequence ID" value="RXG23567.1"/>
    <property type="molecule type" value="Genomic_DNA"/>
</dbReference>
<keyword evidence="2 5" id="KW-0812">Transmembrane</keyword>
<evidence type="ECO:0000256" key="1">
    <source>
        <dbReference type="ARBA" id="ARBA00004141"/>
    </source>
</evidence>
<evidence type="ECO:0000256" key="3">
    <source>
        <dbReference type="ARBA" id="ARBA00022989"/>
    </source>
</evidence>
<sequence length="114" mass="12790">MNLREDRNLVAVAHLSQLVNFVTGCGGFIIPLILWLTQRDKVLGMDHQGKQILNFQISTFILAVLCVPAILLFGLGIIGFIVLGVLIFIFPIINAIKTINGERTYYPLTYQFIK</sequence>
<evidence type="ECO:0000256" key="5">
    <source>
        <dbReference type="SAM" id="Phobius"/>
    </source>
</evidence>
<keyword evidence="4 5" id="KW-0472">Membrane</keyword>
<keyword evidence="7" id="KW-1185">Reference proteome</keyword>
<dbReference type="InterPro" id="IPR019109">
    <property type="entry name" value="MamF_MmsF"/>
</dbReference>
<evidence type="ECO:0000313" key="6">
    <source>
        <dbReference type="EMBL" id="RXG23567.1"/>
    </source>
</evidence>
<dbReference type="RefSeq" id="WP_128757084.1">
    <property type="nucleotide sequence ID" value="NZ_QOVM01000002.1"/>
</dbReference>
<evidence type="ECO:0000256" key="4">
    <source>
        <dbReference type="ARBA" id="ARBA00023136"/>
    </source>
</evidence>
<dbReference type="PROSITE" id="PS51257">
    <property type="entry name" value="PROKAR_LIPOPROTEIN"/>
    <property type="match status" value="1"/>
</dbReference>
<protein>
    <recommendedName>
        <fullName evidence="8">Tic20 family protein</fullName>
    </recommendedName>
</protein>
<feature type="transmembrane region" description="Helical" evidence="5">
    <location>
        <begin position="12"/>
        <end position="36"/>
    </location>
</feature>
<evidence type="ECO:0008006" key="8">
    <source>
        <dbReference type="Google" id="ProtNLM"/>
    </source>
</evidence>
<proteinExistence type="predicted"/>
<gene>
    <name evidence="6" type="ORF">DSM00_1182</name>
</gene>
<dbReference type="Proteomes" id="UP000289238">
    <property type="component" value="Unassembled WGS sequence"/>
</dbReference>
<dbReference type="OrthoDB" id="1446062at2"/>
<comment type="subcellular location">
    <subcellularLocation>
        <location evidence="1">Membrane</location>
        <topology evidence="1">Multi-pass membrane protein</topology>
    </subcellularLocation>
</comment>
<keyword evidence="3 5" id="KW-1133">Transmembrane helix</keyword>
<accession>A0A4Q0PA31</accession>
<dbReference type="AlphaFoldDB" id="A0A4Q0PA31"/>
<evidence type="ECO:0000256" key="2">
    <source>
        <dbReference type="ARBA" id="ARBA00022692"/>
    </source>
</evidence>
<feature type="transmembrane region" description="Helical" evidence="5">
    <location>
        <begin position="57"/>
        <end position="90"/>
    </location>
</feature>
<comment type="caution">
    <text evidence="6">The sequence shown here is derived from an EMBL/GenBank/DDBJ whole genome shotgun (WGS) entry which is preliminary data.</text>
</comment>